<accession>Q22CB5</accession>
<dbReference type="InParanoid" id="Q22CB5"/>
<dbReference type="SUPFAM" id="SSF52058">
    <property type="entry name" value="L domain-like"/>
    <property type="match status" value="1"/>
</dbReference>
<dbReference type="RefSeq" id="XP_001030614.2">
    <property type="nucleotide sequence ID" value="XM_001030614.2"/>
</dbReference>
<dbReference type="KEGG" id="tet:TTHERM_01054360"/>
<proteinExistence type="predicted"/>
<dbReference type="InterPro" id="IPR032675">
    <property type="entry name" value="LRR_dom_sf"/>
</dbReference>
<protein>
    <submittedName>
        <fullName evidence="1">Uncharacterized protein</fullName>
    </submittedName>
</protein>
<dbReference type="EMBL" id="GG662589">
    <property type="protein sequence ID" value="EAR82951.2"/>
    <property type="molecule type" value="Genomic_DNA"/>
</dbReference>
<sequence length="1109" mass="130056">MNNYTYQIYFYKLQDGHNFAFDLRALDLNDKIADFNHFFSNTEEQFEVEVILGSGIGQLVDKSTFLDDSYDRIRYNLSFVMNYVKNSFGLQMVSVFKFQNLDCLLNIEDILFQLIRDQQQLKELSISSRKELSSLLFNSLLESISFNRETLEKLNLVFSVKDDLTEIQIPSQLSSIKHLSLSNLSSKVQSNVFKIAKSIEEIDISNSYSSRLSTETIVDGLHVTKNSLQKLHLALEINNHLSSKNCLKQIEKLQNLRSLFIQTVNLKNENLDIQKLKKLEKLSLIFSDAIDYLSNHSNLNQIQELEIVVGMCDASKLKVNNLKNLRNLHIQVKQAFQKETKNTISCLEKFCQIAHQLDEFKLNFSESSFFKVSIMNQSLIESIGQIFEKSKRFELAQAFMKIKNYQDFTLNNLCLYEELQHENKKFGFVFDLRALDLNDKITAFNHFFSNTEEQFEVEVTLGSGVGQLVDKSTLLDDSYDRIRQNLMFVMNYVKDSFGLQRISVFTFMNLDCLFNIEDILFQLIRDQQYLEELSISSRKDLSSVLFNQLLESICFNRERLEKLNLKFSVKDDITETHIPNKLSSIKHLSLSYLTSKVQLNVFKIAKSIEEIEISNSYNSRLSIEAIVDGLHVTKNSLQKLHLALEINNHLLTKNCLKPIEKLQNLRSLHIETVNLKNQNLDIQKLKKLEKLSLIFSDAIDYLSNHSNLNQIQELEIVVGMCDASKLKVSNLKNLRNLHIVVKQISQKETKNTISCIEKFCQIAHQLDELKLDFSESSFFKINIMNQILIESIGLIFEKCNEETKVSFINRNCSFNTAKRFELAQAFMKVKNYQDFTLNDVCIYQELQHENEISSYVLQNKFPYYLSLSSLCQNLTEKKVVDFDWNYLNENYSLLKNLKSFFSKFKKFSISQMPYYRYVDKTSENFIQILPEEVTFIKLSKQFSLKRLIKNSKNFKQLKQIQFEETEIDRYDTQISSLKEAFNQNLYLKFTHIFTHYSYENQYQKLFELQNYIIEIKINSSFSQKDITELFDLILNQKNIIYLNLEHAYDYQISYDDFLEGKQSIDKYTHLITNYSNNVQIQVLTISAFNNHFIEFINLNPKLLYLDLYY</sequence>
<evidence type="ECO:0000313" key="1">
    <source>
        <dbReference type="EMBL" id="EAR82951.2"/>
    </source>
</evidence>
<gene>
    <name evidence="1" type="ORF">TTHERM_01054360</name>
</gene>
<dbReference type="Gene3D" id="3.80.10.10">
    <property type="entry name" value="Ribonuclease Inhibitor"/>
    <property type="match status" value="1"/>
</dbReference>
<name>Q22CB5_TETTS</name>
<dbReference type="AlphaFoldDB" id="Q22CB5"/>
<dbReference type="SUPFAM" id="SSF52047">
    <property type="entry name" value="RNI-like"/>
    <property type="match status" value="1"/>
</dbReference>
<organism evidence="1 2">
    <name type="scientific">Tetrahymena thermophila (strain SB210)</name>
    <dbReference type="NCBI Taxonomy" id="312017"/>
    <lineage>
        <taxon>Eukaryota</taxon>
        <taxon>Sar</taxon>
        <taxon>Alveolata</taxon>
        <taxon>Ciliophora</taxon>
        <taxon>Intramacronucleata</taxon>
        <taxon>Oligohymenophorea</taxon>
        <taxon>Hymenostomatida</taxon>
        <taxon>Tetrahymenina</taxon>
        <taxon>Tetrahymenidae</taxon>
        <taxon>Tetrahymena</taxon>
    </lineage>
</organism>
<dbReference type="Proteomes" id="UP000009168">
    <property type="component" value="Unassembled WGS sequence"/>
</dbReference>
<keyword evidence="2" id="KW-1185">Reference proteome</keyword>
<reference evidence="2" key="1">
    <citation type="journal article" date="2006" name="PLoS Biol.">
        <title>Macronuclear genome sequence of the ciliate Tetrahymena thermophila, a model eukaryote.</title>
        <authorList>
            <person name="Eisen J.A."/>
            <person name="Coyne R.S."/>
            <person name="Wu M."/>
            <person name="Wu D."/>
            <person name="Thiagarajan M."/>
            <person name="Wortman J.R."/>
            <person name="Badger J.H."/>
            <person name="Ren Q."/>
            <person name="Amedeo P."/>
            <person name="Jones K.M."/>
            <person name="Tallon L.J."/>
            <person name="Delcher A.L."/>
            <person name="Salzberg S.L."/>
            <person name="Silva J.C."/>
            <person name="Haas B.J."/>
            <person name="Majoros W.H."/>
            <person name="Farzad M."/>
            <person name="Carlton J.M."/>
            <person name="Smith R.K. Jr."/>
            <person name="Garg J."/>
            <person name="Pearlman R.E."/>
            <person name="Karrer K.M."/>
            <person name="Sun L."/>
            <person name="Manning G."/>
            <person name="Elde N.C."/>
            <person name="Turkewitz A.P."/>
            <person name="Asai D.J."/>
            <person name="Wilkes D.E."/>
            <person name="Wang Y."/>
            <person name="Cai H."/>
            <person name="Collins K."/>
            <person name="Stewart B.A."/>
            <person name="Lee S.R."/>
            <person name="Wilamowska K."/>
            <person name="Weinberg Z."/>
            <person name="Ruzzo W.L."/>
            <person name="Wloga D."/>
            <person name="Gaertig J."/>
            <person name="Frankel J."/>
            <person name="Tsao C.-C."/>
            <person name="Gorovsky M.A."/>
            <person name="Keeling P.J."/>
            <person name="Waller R.F."/>
            <person name="Patron N.J."/>
            <person name="Cherry J.M."/>
            <person name="Stover N.A."/>
            <person name="Krieger C.J."/>
            <person name="del Toro C."/>
            <person name="Ryder H.F."/>
            <person name="Williamson S.C."/>
            <person name="Barbeau R.A."/>
            <person name="Hamilton E.P."/>
            <person name="Orias E."/>
        </authorList>
    </citation>
    <scope>NUCLEOTIDE SEQUENCE [LARGE SCALE GENOMIC DNA]</scope>
    <source>
        <strain evidence="2">SB210</strain>
    </source>
</reference>
<dbReference type="HOGENOM" id="CLU_024669_0_0_1"/>
<dbReference type="GeneID" id="7836355"/>
<evidence type="ECO:0000313" key="2">
    <source>
        <dbReference type="Proteomes" id="UP000009168"/>
    </source>
</evidence>